<feature type="compositionally biased region" description="Low complexity" evidence="1">
    <location>
        <begin position="46"/>
        <end position="69"/>
    </location>
</feature>
<feature type="transmembrane region" description="Helical" evidence="2">
    <location>
        <begin position="144"/>
        <end position="173"/>
    </location>
</feature>
<feature type="region of interest" description="Disordered" evidence="1">
    <location>
        <begin position="1"/>
        <end position="69"/>
    </location>
</feature>
<dbReference type="AlphaFoldDB" id="A0A6J6VAP3"/>
<keyword evidence="2" id="KW-0812">Transmembrane</keyword>
<proteinExistence type="predicted"/>
<sequence length="177" mass="18428">MSESDDQNTPWTHQPYGSGPGEPDRSPQEPPRQPEQAQPPAYPTNPYGDPQAGPGQPYQQPYAQPGYPQQGYGQGYAQGYAQPFPSAPNHPSANTALVLGIVALGGGFVCGLPILAGPFAWYVGAKVKREIDAEPMRYGGRGEANAGMILGIVATSLLALAVLTIVVVIAIAAGTSV</sequence>
<evidence type="ECO:0000313" key="3">
    <source>
        <dbReference type="EMBL" id="CAB4768736.1"/>
    </source>
</evidence>
<evidence type="ECO:0000256" key="1">
    <source>
        <dbReference type="SAM" id="MobiDB-lite"/>
    </source>
</evidence>
<gene>
    <name evidence="3" type="ORF">UFOPK2761_03258</name>
</gene>
<accession>A0A6J6VAP3</accession>
<organism evidence="3">
    <name type="scientific">freshwater metagenome</name>
    <dbReference type="NCBI Taxonomy" id="449393"/>
    <lineage>
        <taxon>unclassified sequences</taxon>
        <taxon>metagenomes</taxon>
        <taxon>ecological metagenomes</taxon>
    </lineage>
</organism>
<dbReference type="EMBL" id="CAEZYQ010000042">
    <property type="protein sequence ID" value="CAB4768736.1"/>
    <property type="molecule type" value="Genomic_DNA"/>
</dbReference>
<evidence type="ECO:0000256" key="2">
    <source>
        <dbReference type="SAM" id="Phobius"/>
    </source>
</evidence>
<reference evidence="3" key="1">
    <citation type="submission" date="2020-05" db="EMBL/GenBank/DDBJ databases">
        <authorList>
            <person name="Chiriac C."/>
            <person name="Salcher M."/>
            <person name="Ghai R."/>
            <person name="Kavagutti S V."/>
        </authorList>
    </citation>
    <scope>NUCLEOTIDE SEQUENCE</scope>
</reference>
<protein>
    <submittedName>
        <fullName evidence="3">Unannotated protein</fullName>
    </submittedName>
</protein>
<keyword evidence="2" id="KW-1133">Transmembrane helix</keyword>
<name>A0A6J6VAP3_9ZZZZ</name>
<keyword evidence="2" id="KW-0472">Membrane</keyword>
<feature type="transmembrane region" description="Helical" evidence="2">
    <location>
        <begin position="96"/>
        <end position="123"/>
    </location>
</feature>